<keyword evidence="4" id="KW-0479">Metal-binding</keyword>
<evidence type="ECO:0000259" key="8">
    <source>
        <dbReference type="PROSITE" id="PS51405"/>
    </source>
</evidence>
<evidence type="ECO:0000256" key="1">
    <source>
        <dbReference type="ARBA" id="ARBA00001970"/>
    </source>
</evidence>
<keyword evidence="5" id="KW-0560">Oxidoreductase</keyword>
<dbReference type="KEGG" id="mrr:Moror_12505"/>
<organism evidence="9 10">
    <name type="scientific">Moniliophthora roreri (strain MCA 2997)</name>
    <name type="common">Cocoa frosty pod rot fungus</name>
    <name type="synonym">Crinipellis roreri</name>
    <dbReference type="NCBI Taxonomy" id="1381753"/>
    <lineage>
        <taxon>Eukaryota</taxon>
        <taxon>Fungi</taxon>
        <taxon>Dikarya</taxon>
        <taxon>Basidiomycota</taxon>
        <taxon>Agaricomycotina</taxon>
        <taxon>Agaricomycetes</taxon>
        <taxon>Agaricomycetidae</taxon>
        <taxon>Agaricales</taxon>
        <taxon>Marasmiineae</taxon>
        <taxon>Marasmiaceae</taxon>
        <taxon>Moniliophthora</taxon>
    </lineage>
</organism>
<keyword evidence="6" id="KW-0408">Iron</keyword>
<dbReference type="Gene3D" id="1.10.489.10">
    <property type="entry name" value="Chloroperoxidase-like"/>
    <property type="match status" value="1"/>
</dbReference>
<comment type="cofactor">
    <cofactor evidence="1">
        <name>heme b</name>
        <dbReference type="ChEBI" id="CHEBI:60344"/>
    </cofactor>
</comment>
<dbReference type="SUPFAM" id="SSF47571">
    <property type="entry name" value="Cloroperoxidase"/>
    <property type="match status" value="1"/>
</dbReference>
<evidence type="ECO:0000256" key="2">
    <source>
        <dbReference type="ARBA" id="ARBA00022559"/>
    </source>
</evidence>
<feature type="domain" description="Heme haloperoxidase family profile" evidence="8">
    <location>
        <begin position="37"/>
        <end position="243"/>
    </location>
</feature>
<dbReference type="OrthoDB" id="407298at2759"/>
<sequence>MAMPKENFSIIASPIDMKLSASLPLVLAAVATVTASDDHYWQAPGPNDLRSPCPGLNTLANHGYLPRNGQNITISMILQAAFDGYHIEPSALILPAKVGLITSSEPETLTLDDLKRHGVIEHDASISREDFALGDNLHFNEAVFETMANANPGSDVYNITSAARVLQVRLADSLARNPNVTNSETEFTNRILEGATYLSVMGDASTGVAPKNFVQIFFREERLPIEEGWKRSSSPITLASLFQLANLIAQESHWNATNECPTNPLDALNA</sequence>
<dbReference type="InterPro" id="IPR000028">
    <property type="entry name" value="Chloroperoxidase"/>
</dbReference>
<evidence type="ECO:0000256" key="3">
    <source>
        <dbReference type="ARBA" id="ARBA00022617"/>
    </source>
</evidence>
<keyword evidence="10" id="KW-1185">Reference proteome</keyword>
<proteinExistence type="inferred from homology"/>
<evidence type="ECO:0000313" key="10">
    <source>
        <dbReference type="Proteomes" id="UP000017559"/>
    </source>
</evidence>
<accession>V2XS92</accession>
<comment type="similarity">
    <text evidence="7">Belongs to the chloroperoxidase family.</text>
</comment>
<evidence type="ECO:0000313" key="9">
    <source>
        <dbReference type="EMBL" id="ESK95711.1"/>
    </source>
</evidence>
<protein>
    <recommendedName>
        <fullName evidence="8">Heme haloperoxidase family profile domain-containing protein</fullName>
    </recommendedName>
</protein>
<comment type="caution">
    <text evidence="9">The sequence shown here is derived from an EMBL/GenBank/DDBJ whole genome shotgun (WGS) entry which is preliminary data.</text>
</comment>
<dbReference type="GO" id="GO:0046872">
    <property type="term" value="F:metal ion binding"/>
    <property type="evidence" value="ECO:0007669"/>
    <property type="project" value="UniProtKB-KW"/>
</dbReference>
<keyword evidence="2" id="KW-0575">Peroxidase</keyword>
<dbReference type="PANTHER" id="PTHR33577">
    <property type="entry name" value="STERIGMATOCYSTIN BIOSYNTHESIS PEROXIDASE STCC-RELATED"/>
    <property type="match status" value="1"/>
</dbReference>
<reference evidence="9 10" key="1">
    <citation type="journal article" date="2014" name="BMC Genomics">
        <title>Genome and secretome analysis of the hemibiotrophic fungal pathogen, Moniliophthora roreri, which causes frosty pod rot disease of cacao: mechanisms of the biotrophic and necrotrophic phases.</title>
        <authorList>
            <person name="Meinhardt L.W."/>
            <person name="Costa G.G.L."/>
            <person name="Thomazella D.P.T."/>
            <person name="Teixeira P.J.P.L."/>
            <person name="Carazzolle M.F."/>
            <person name="Schuster S.C."/>
            <person name="Carlson J.E."/>
            <person name="Guiltinan M.J."/>
            <person name="Mieczkowski P."/>
            <person name="Farmer A."/>
            <person name="Ramaraj T."/>
            <person name="Crozier J."/>
            <person name="Davis R.E."/>
            <person name="Shao J."/>
            <person name="Melnick R.L."/>
            <person name="Pereira G.A.G."/>
            <person name="Bailey B.A."/>
        </authorList>
    </citation>
    <scope>NUCLEOTIDE SEQUENCE [LARGE SCALE GENOMIC DNA]</scope>
    <source>
        <strain evidence="9 10">MCA 2997</strain>
    </source>
</reference>
<gene>
    <name evidence="9" type="ORF">Moror_12505</name>
</gene>
<evidence type="ECO:0000256" key="4">
    <source>
        <dbReference type="ARBA" id="ARBA00022723"/>
    </source>
</evidence>
<dbReference type="PROSITE" id="PS51405">
    <property type="entry name" value="HEME_HALOPEROXIDASE"/>
    <property type="match status" value="1"/>
</dbReference>
<dbReference type="Pfam" id="PF01328">
    <property type="entry name" value="Peroxidase_2"/>
    <property type="match status" value="1"/>
</dbReference>
<dbReference type="Proteomes" id="UP000017559">
    <property type="component" value="Unassembled WGS sequence"/>
</dbReference>
<evidence type="ECO:0000256" key="6">
    <source>
        <dbReference type="ARBA" id="ARBA00023004"/>
    </source>
</evidence>
<dbReference type="HOGENOM" id="CLU_050230_0_3_1"/>
<name>V2XS92_MONRO</name>
<dbReference type="PANTHER" id="PTHR33577:SF9">
    <property type="entry name" value="PEROXIDASE STCC"/>
    <property type="match status" value="1"/>
</dbReference>
<dbReference type="InterPro" id="IPR036851">
    <property type="entry name" value="Chloroperoxidase-like_sf"/>
</dbReference>
<dbReference type="GO" id="GO:0004601">
    <property type="term" value="F:peroxidase activity"/>
    <property type="evidence" value="ECO:0007669"/>
    <property type="project" value="UniProtKB-KW"/>
</dbReference>
<evidence type="ECO:0000256" key="7">
    <source>
        <dbReference type="ARBA" id="ARBA00025795"/>
    </source>
</evidence>
<dbReference type="EMBL" id="AWSO01000065">
    <property type="protein sequence ID" value="ESK95711.1"/>
    <property type="molecule type" value="Genomic_DNA"/>
</dbReference>
<keyword evidence="3" id="KW-0349">Heme</keyword>
<dbReference type="AlphaFoldDB" id="V2XS92"/>
<evidence type="ECO:0000256" key="5">
    <source>
        <dbReference type="ARBA" id="ARBA00023002"/>
    </source>
</evidence>